<proteinExistence type="predicted"/>
<dbReference type="AlphaFoldDB" id="A0A835F7D7"/>
<name>A0A835F7D7_9POAL</name>
<evidence type="ECO:0000313" key="3">
    <source>
        <dbReference type="Proteomes" id="UP000636709"/>
    </source>
</evidence>
<gene>
    <name evidence="2" type="ORF">HU200_016573</name>
</gene>
<reference evidence="2" key="1">
    <citation type="submission" date="2020-07" db="EMBL/GenBank/DDBJ databases">
        <title>Genome sequence and genetic diversity analysis of an under-domesticated orphan crop, white fonio (Digitaria exilis).</title>
        <authorList>
            <person name="Bennetzen J.L."/>
            <person name="Chen S."/>
            <person name="Ma X."/>
            <person name="Wang X."/>
            <person name="Yssel A.E.J."/>
            <person name="Chaluvadi S.R."/>
            <person name="Johnson M."/>
            <person name="Gangashetty P."/>
            <person name="Hamidou F."/>
            <person name="Sanogo M.D."/>
            <person name="Zwaenepoel A."/>
            <person name="Wallace J."/>
            <person name="Van De Peer Y."/>
            <person name="Van Deynze A."/>
        </authorList>
    </citation>
    <scope>NUCLEOTIDE SEQUENCE</scope>
    <source>
        <tissue evidence="2">Leaves</tissue>
    </source>
</reference>
<comment type="caution">
    <text evidence="2">The sequence shown here is derived from an EMBL/GenBank/DDBJ whole genome shotgun (WGS) entry which is preliminary data.</text>
</comment>
<dbReference type="EMBL" id="JACEFO010001613">
    <property type="protein sequence ID" value="KAF8730712.1"/>
    <property type="molecule type" value="Genomic_DNA"/>
</dbReference>
<evidence type="ECO:0000313" key="2">
    <source>
        <dbReference type="EMBL" id="KAF8730712.1"/>
    </source>
</evidence>
<organism evidence="2 3">
    <name type="scientific">Digitaria exilis</name>
    <dbReference type="NCBI Taxonomy" id="1010633"/>
    <lineage>
        <taxon>Eukaryota</taxon>
        <taxon>Viridiplantae</taxon>
        <taxon>Streptophyta</taxon>
        <taxon>Embryophyta</taxon>
        <taxon>Tracheophyta</taxon>
        <taxon>Spermatophyta</taxon>
        <taxon>Magnoliopsida</taxon>
        <taxon>Liliopsida</taxon>
        <taxon>Poales</taxon>
        <taxon>Poaceae</taxon>
        <taxon>PACMAD clade</taxon>
        <taxon>Panicoideae</taxon>
        <taxon>Panicodae</taxon>
        <taxon>Paniceae</taxon>
        <taxon>Anthephorinae</taxon>
        <taxon>Digitaria</taxon>
    </lineage>
</organism>
<accession>A0A835F7D7</accession>
<feature type="region of interest" description="Disordered" evidence="1">
    <location>
        <begin position="36"/>
        <end position="56"/>
    </location>
</feature>
<evidence type="ECO:0000256" key="1">
    <source>
        <dbReference type="SAM" id="MobiDB-lite"/>
    </source>
</evidence>
<sequence>MLKTDQCGETHRSAAIAEAANLLFHARCFHPSSPSLKPYEAQSEGPPTHSVVSSRGTEPIGHYAQKYHTEPVGHSAWKELFGSGEHRFIRWYKKKGHRTILRDPPTEFVERPPVLMQGRRGPWRLAEALPSGGGEKHPGRDERRPTCVWGSPVRDAIAVIARNGTSNARASLGSSVGARQEQVIDLRNGRLRSPTNYLLPCIVIPHNIRMESDRDSQRALVFHTTHVQNDGVVPTASTTSTGAHPTNQLATVTACAPSRWGSARRPPDRMAPAACALAALPGALAAVADWELRCWPPALGGLAAGGQGQLATQGLGCGGVDSSRAGVELDYIKKGILLPSPPLSTSHLLDHLTASLANALVDYYPIVVRLATNHRYMSSQIQDYPDDTHSLRYLTAGSPDDAAAANTKLHATTPLLPLLPLSLLAAYFLLQASPMYFGLGRTSLPACPQAGAMGNSVFRVCSSSQVAIDLVDIDVDQELQ</sequence>
<protein>
    <submittedName>
        <fullName evidence="2">Uncharacterized protein</fullName>
    </submittedName>
</protein>
<dbReference type="Proteomes" id="UP000636709">
    <property type="component" value="Unassembled WGS sequence"/>
</dbReference>
<keyword evidence="3" id="KW-1185">Reference proteome</keyword>